<dbReference type="Proteomes" id="UP000241769">
    <property type="component" value="Unassembled WGS sequence"/>
</dbReference>
<name>A0A2P6NTF2_9EUKA</name>
<reference evidence="2 3" key="1">
    <citation type="journal article" date="2018" name="Genome Biol. Evol.">
        <title>Multiple Roots of Fruiting Body Formation in Amoebozoa.</title>
        <authorList>
            <person name="Hillmann F."/>
            <person name="Forbes G."/>
            <person name="Novohradska S."/>
            <person name="Ferling I."/>
            <person name="Riege K."/>
            <person name="Groth M."/>
            <person name="Westermann M."/>
            <person name="Marz M."/>
            <person name="Spaller T."/>
            <person name="Winckler T."/>
            <person name="Schaap P."/>
            <person name="Glockner G."/>
        </authorList>
    </citation>
    <scope>NUCLEOTIDE SEQUENCE [LARGE SCALE GENOMIC DNA]</scope>
    <source>
        <strain evidence="2 3">Jena</strain>
    </source>
</reference>
<proteinExistence type="predicted"/>
<evidence type="ECO:0000313" key="1">
    <source>
        <dbReference type="EMBL" id="PRP76161.1"/>
    </source>
</evidence>
<evidence type="ECO:0000313" key="3">
    <source>
        <dbReference type="Proteomes" id="UP000241769"/>
    </source>
</evidence>
<gene>
    <name evidence="2" type="ORF">PROFUN_01496</name>
    <name evidence="1" type="ORF">PROFUN_15225</name>
</gene>
<dbReference type="EMBL" id="MDYQ01000346">
    <property type="protein sequence ID" value="PRP76161.1"/>
    <property type="molecule type" value="Genomic_DNA"/>
</dbReference>
<dbReference type="EMBL" id="MDYQ01000022">
    <property type="protein sequence ID" value="PRP87234.1"/>
    <property type="molecule type" value="Genomic_DNA"/>
</dbReference>
<dbReference type="AlphaFoldDB" id="A0A2P6NTF2"/>
<protein>
    <submittedName>
        <fullName evidence="2">Uncharacterized protein</fullName>
    </submittedName>
</protein>
<sequence>MPQRPGFDPDEDTGLIHPDPVEWFNKLPLEDIYKQRDERDKEHGPLIPHPIDQHRKGFAFEKLSDKELWRYGTIQDNHVVPNPDWEPDYYRPMLPTAFGRNVADPSHAMGTVSSRGTLPAFYGRKQVFFNGLEPDPMHRQRPRGLMKRFVDKLARVMFLGFFVGFAKGYWEGKQQIKSVPGWQVRIHQDARLRFDILKKRSFLRARRTTWLWGQWCADLGMTLIHYVVHRSTGYEHTSALPITMGITGAIVGSKHGMVGIIKNASFFAGFGLLGAVVMNAQRDHRGLSYIILNNPYFQALDNLRVSLCFLRLLTLNTEDDHETE</sequence>
<accession>A0A2P6NTF2</accession>
<organism evidence="2 3">
    <name type="scientific">Planoprotostelium fungivorum</name>
    <dbReference type="NCBI Taxonomy" id="1890364"/>
    <lineage>
        <taxon>Eukaryota</taxon>
        <taxon>Amoebozoa</taxon>
        <taxon>Evosea</taxon>
        <taxon>Variosea</taxon>
        <taxon>Cavosteliida</taxon>
        <taxon>Cavosteliaceae</taxon>
        <taxon>Planoprotostelium</taxon>
    </lineage>
</organism>
<comment type="caution">
    <text evidence="2">The sequence shown here is derived from an EMBL/GenBank/DDBJ whole genome shotgun (WGS) entry which is preliminary data.</text>
</comment>
<dbReference type="InParanoid" id="A0A2P6NTF2"/>
<evidence type="ECO:0000313" key="2">
    <source>
        <dbReference type="EMBL" id="PRP87234.1"/>
    </source>
</evidence>
<keyword evidence="3" id="KW-1185">Reference proteome</keyword>